<evidence type="ECO:0000256" key="1">
    <source>
        <dbReference type="SAM" id="MobiDB-lite"/>
    </source>
</evidence>
<feature type="compositionally biased region" description="Basic and acidic residues" evidence="1">
    <location>
        <begin position="299"/>
        <end position="322"/>
    </location>
</feature>
<sequence>MDAESVFEPFQAAVGAALRRGGAGLTRGRQEETAKRAGCGSDTATALHDAPPFRVLRAPLGSGGGARVVFVAVTCGCGCGVAALTADDEAEAARTGRRAHGTAAAPGDATSGPGHGTGSGRGHGRTMNERRTAQQARLRAPDVKTWWQGHRKRATQSGGEAIGDTVVAGGGREAGAVEEEPYHRKRRRRLLFRAHAAPPTPPAAGSGHARGAKETSWRRYAGPAERRERARDGYIHAGPPPCSHHTSESTRPLPRPPMGLLLRVLSGRMRVVVFTCGCGCCFRFGALGGGGDGGVPAHGDADGDAHKKEAARGAERRKRSDDATSGPRRGGGAGRGHDGAALLPALKRRARTPPTGEDQRRDATSGRETVWVVELDMVEPRTTNGAAGPRTCTVREAIHVRGASPTTPADSGHGGDGDARRGPAMERTCVEDSTLLVAGSEGATEAPSADDPARRCASPVDTTGRLEIGAAGGTSRKVAVSVEAGILTRGADKINAM</sequence>
<comment type="caution">
    <text evidence="2">The sequence shown here is derived from an EMBL/GenBank/DDBJ whole genome shotgun (WGS) entry which is preliminary data.</text>
</comment>
<feature type="region of interest" description="Disordered" evidence="1">
    <location>
        <begin position="152"/>
        <end position="184"/>
    </location>
</feature>
<evidence type="ECO:0000313" key="3">
    <source>
        <dbReference type="Proteomes" id="UP001221757"/>
    </source>
</evidence>
<feature type="region of interest" description="Disordered" evidence="1">
    <location>
        <begin position="298"/>
        <end position="368"/>
    </location>
</feature>
<dbReference type="AlphaFoldDB" id="A0AAD7G397"/>
<feature type="region of interest" description="Disordered" evidence="1">
    <location>
        <begin position="22"/>
        <end position="46"/>
    </location>
</feature>
<dbReference type="EMBL" id="JARKIE010000247">
    <property type="protein sequence ID" value="KAJ7661740.1"/>
    <property type="molecule type" value="Genomic_DNA"/>
</dbReference>
<feature type="compositionally biased region" description="Basic and acidic residues" evidence="1">
    <location>
        <begin position="224"/>
        <end position="234"/>
    </location>
</feature>
<keyword evidence="3" id="KW-1185">Reference proteome</keyword>
<evidence type="ECO:0000313" key="2">
    <source>
        <dbReference type="EMBL" id="KAJ7661740.1"/>
    </source>
</evidence>
<protein>
    <submittedName>
        <fullName evidence="2">Uncharacterized protein</fullName>
    </submittedName>
</protein>
<gene>
    <name evidence="2" type="ORF">B0H17DRAFT_1144547</name>
</gene>
<reference evidence="2" key="1">
    <citation type="submission" date="2023-03" db="EMBL/GenBank/DDBJ databases">
        <title>Massive genome expansion in bonnet fungi (Mycena s.s.) driven by repeated elements and novel gene families across ecological guilds.</title>
        <authorList>
            <consortium name="Lawrence Berkeley National Laboratory"/>
            <person name="Harder C.B."/>
            <person name="Miyauchi S."/>
            <person name="Viragh M."/>
            <person name="Kuo A."/>
            <person name="Thoen E."/>
            <person name="Andreopoulos B."/>
            <person name="Lu D."/>
            <person name="Skrede I."/>
            <person name="Drula E."/>
            <person name="Henrissat B."/>
            <person name="Morin E."/>
            <person name="Kohler A."/>
            <person name="Barry K."/>
            <person name="LaButti K."/>
            <person name="Morin E."/>
            <person name="Salamov A."/>
            <person name="Lipzen A."/>
            <person name="Mereny Z."/>
            <person name="Hegedus B."/>
            <person name="Baldrian P."/>
            <person name="Stursova M."/>
            <person name="Weitz H."/>
            <person name="Taylor A."/>
            <person name="Grigoriev I.V."/>
            <person name="Nagy L.G."/>
            <person name="Martin F."/>
            <person name="Kauserud H."/>
        </authorList>
    </citation>
    <scope>NUCLEOTIDE SEQUENCE</scope>
    <source>
        <strain evidence="2">CBHHK067</strain>
    </source>
</reference>
<proteinExistence type="predicted"/>
<accession>A0AAD7G397</accession>
<dbReference type="Proteomes" id="UP001221757">
    <property type="component" value="Unassembled WGS sequence"/>
</dbReference>
<feature type="region of interest" description="Disordered" evidence="1">
    <location>
        <begin position="399"/>
        <end position="423"/>
    </location>
</feature>
<feature type="compositionally biased region" description="Low complexity" evidence="1">
    <location>
        <begin position="196"/>
        <end position="209"/>
    </location>
</feature>
<organism evidence="2 3">
    <name type="scientific">Mycena rosella</name>
    <name type="common">Pink bonnet</name>
    <name type="synonym">Agaricus rosellus</name>
    <dbReference type="NCBI Taxonomy" id="1033263"/>
    <lineage>
        <taxon>Eukaryota</taxon>
        <taxon>Fungi</taxon>
        <taxon>Dikarya</taxon>
        <taxon>Basidiomycota</taxon>
        <taxon>Agaricomycotina</taxon>
        <taxon>Agaricomycetes</taxon>
        <taxon>Agaricomycetidae</taxon>
        <taxon>Agaricales</taxon>
        <taxon>Marasmiineae</taxon>
        <taxon>Mycenaceae</taxon>
        <taxon>Mycena</taxon>
    </lineage>
</organism>
<feature type="region of interest" description="Disordered" evidence="1">
    <location>
        <begin position="94"/>
        <end position="139"/>
    </location>
</feature>
<feature type="region of interest" description="Disordered" evidence="1">
    <location>
        <begin position="196"/>
        <end position="255"/>
    </location>
</feature>
<name>A0AAD7G397_MYCRO</name>
<feature type="compositionally biased region" description="Basic and acidic residues" evidence="1">
    <location>
        <begin position="413"/>
        <end position="423"/>
    </location>
</feature>